<comment type="caution">
    <text evidence="1">The sequence shown here is derived from an EMBL/GenBank/DDBJ whole genome shotgun (WGS) entry which is preliminary data.</text>
</comment>
<gene>
    <name evidence="1" type="ORF">CEXT_419731</name>
</gene>
<name>A0AAV4TD32_CAEEX</name>
<accession>A0AAV4TD32</accession>
<evidence type="ECO:0000313" key="2">
    <source>
        <dbReference type="Proteomes" id="UP001054945"/>
    </source>
</evidence>
<dbReference type="EMBL" id="BPLR01010892">
    <property type="protein sequence ID" value="GIY42747.1"/>
    <property type="molecule type" value="Genomic_DNA"/>
</dbReference>
<evidence type="ECO:0000313" key="1">
    <source>
        <dbReference type="EMBL" id="GIY42747.1"/>
    </source>
</evidence>
<proteinExistence type="predicted"/>
<reference evidence="1 2" key="1">
    <citation type="submission" date="2021-06" db="EMBL/GenBank/DDBJ databases">
        <title>Caerostris extrusa draft genome.</title>
        <authorList>
            <person name="Kono N."/>
            <person name="Arakawa K."/>
        </authorList>
    </citation>
    <scope>NUCLEOTIDE SEQUENCE [LARGE SCALE GENOMIC DNA]</scope>
</reference>
<organism evidence="1 2">
    <name type="scientific">Caerostris extrusa</name>
    <name type="common">Bark spider</name>
    <name type="synonym">Caerostris bankana</name>
    <dbReference type="NCBI Taxonomy" id="172846"/>
    <lineage>
        <taxon>Eukaryota</taxon>
        <taxon>Metazoa</taxon>
        <taxon>Ecdysozoa</taxon>
        <taxon>Arthropoda</taxon>
        <taxon>Chelicerata</taxon>
        <taxon>Arachnida</taxon>
        <taxon>Araneae</taxon>
        <taxon>Araneomorphae</taxon>
        <taxon>Entelegynae</taxon>
        <taxon>Araneoidea</taxon>
        <taxon>Araneidae</taxon>
        <taxon>Caerostris</taxon>
    </lineage>
</organism>
<dbReference type="AlphaFoldDB" id="A0AAV4TD32"/>
<sequence>MWNIISQLAGSKFLGPDTPCLNFGRKSTFPGAGNRNISPLGSHSQTCRYKFCVKGQPNFPRELQSEIYSTIKSFRFRGRKGWYRADDFVMWNTISQLAGNRFLGPDAPRLNFGERSTFP</sequence>
<keyword evidence="2" id="KW-1185">Reference proteome</keyword>
<dbReference type="Proteomes" id="UP001054945">
    <property type="component" value="Unassembled WGS sequence"/>
</dbReference>
<protein>
    <submittedName>
        <fullName evidence="1">Uncharacterized protein</fullName>
    </submittedName>
</protein>